<keyword evidence="2" id="KW-0238">DNA-binding</keyword>
<dbReference type="Pfam" id="PF00196">
    <property type="entry name" value="GerE"/>
    <property type="match status" value="1"/>
</dbReference>
<evidence type="ECO:0000256" key="3">
    <source>
        <dbReference type="ARBA" id="ARBA00023163"/>
    </source>
</evidence>
<dbReference type="SUPFAM" id="SSF46894">
    <property type="entry name" value="C-terminal effector domain of the bipartite response regulators"/>
    <property type="match status" value="1"/>
</dbReference>
<dbReference type="Gene3D" id="1.10.10.10">
    <property type="entry name" value="Winged helix-like DNA-binding domain superfamily/Winged helix DNA-binding domain"/>
    <property type="match status" value="1"/>
</dbReference>
<evidence type="ECO:0000313" key="5">
    <source>
        <dbReference type="EMBL" id="MCQ6957504.1"/>
    </source>
</evidence>
<keyword evidence="1" id="KW-0805">Transcription regulation</keyword>
<dbReference type="EMBL" id="JANHOH010000001">
    <property type="protein sequence ID" value="MCQ6957504.1"/>
    <property type="molecule type" value="Genomic_DNA"/>
</dbReference>
<feature type="domain" description="HTH luxR-type" evidence="4">
    <location>
        <begin position="174"/>
        <end position="239"/>
    </location>
</feature>
<dbReference type="PRINTS" id="PR00038">
    <property type="entry name" value="HTHLUXR"/>
</dbReference>
<gene>
    <name evidence="5" type="ORF">NPE20_06035</name>
</gene>
<evidence type="ECO:0000313" key="6">
    <source>
        <dbReference type="Proteomes" id="UP001204376"/>
    </source>
</evidence>
<keyword evidence="6" id="KW-1185">Reference proteome</keyword>
<name>A0ABT1SYT0_9SPHI</name>
<dbReference type="InterPro" id="IPR016032">
    <property type="entry name" value="Sig_transdc_resp-reg_C-effctor"/>
</dbReference>
<organism evidence="5 6">
    <name type="scientific">Mucilaginibacter aquariorum</name>
    <dbReference type="NCBI Taxonomy" id="2967225"/>
    <lineage>
        <taxon>Bacteria</taxon>
        <taxon>Pseudomonadati</taxon>
        <taxon>Bacteroidota</taxon>
        <taxon>Sphingobacteriia</taxon>
        <taxon>Sphingobacteriales</taxon>
        <taxon>Sphingobacteriaceae</taxon>
        <taxon>Mucilaginibacter</taxon>
    </lineage>
</organism>
<dbReference type="InterPro" id="IPR036388">
    <property type="entry name" value="WH-like_DNA-bd_sf"/>
</dbReference>
<sequence length="241" mass="27812">MSISLHANLPKDIACQSALFSLNNKIDTKELDIEDVGNLIPGSVMVQDLDELTNLYMNDNGCRILKRCKEELNSLGPAYFDMFFPPEEIEILKIEVRKFLELGDPSLIYSFFQRVRPDKNSDYKWYLSNVRLFLPFAPGENLKLINVAIEVDNISYASKKINSICEQNEFAQKNYFKYLLLTKREKEIIKLIANGYNSRYISDTLFISLHTVNNHRKNILNKLNIKGIIDLIKFAAAYSII</sequence>
<dbReference type="InterPro" id="IPR000792">
    <property type="entry name" value="Tscrpt_reg_LuxR_C"/>
</dbReference>
<dbReference type="RefSeq" id="WP_256537708.1">
    <property type="nucleotide sequence ID" value="NZ_JANHOH010000001.1"/>
</dbReference>
<dbReference type="InterPro" id="IPR035965">
    <property type="entry name" value="PAS-like_dom_sf"/>
</dbReference>
<dbReference type="Proteomes" id="UP001204376">
    <property type="component" value="Unassembled WGS sequence"/>
</dbReference>
<dbReference type="SUPFAM" id="SSF55785">
    <property type="entry name" value="PYP-like sensor domain (PAS domain)"/>
    <property type="match status" value="1"/>
</dbReference>
<evidence type="ECO:0000256" key="1">
    <source>
        <dbReference type="ARBA" id="ARBA00023015"/>
    </source>
</evidence>
<dbReference type="PANTHER" id="PTHR44688">
    <property type="entry name" value="DNA-BINDING TRANSCRIPTIONAL ACTIVATOR DEVR_DOSR"/>
    <property type="match status" value="1"/>
</dbReference>
<comment type="caution">
    <text evidence="5">The sequence shown here is derived from an EMBL/GenBank/DDBJ whole genome shotgun (WGS) entry which is preliminary data.</text>
</comment>
<keyword evidence="3" id="KW-0804">Transcription</keyword>
<proteinExistence type="predicted"/>
<evidence type="ECO:0000256" key="2">
    <source>
        <dbReference type="ARBA" id="ARBA00023125"/>
    </source>
</evidence>
<dbReference type="PROSITE" id="PS00622">
    <property type="entry name" value="HTH_LUXR_1"/>
    <property type="match status" value="1"/>
</dbReference>
<accession>A0ABT1SYT0</accession>
<reference evidence="5 6" key="1">
    <citation type="submission" date="2022-07" db="EMBL/GenBank/DDBJ databases">
        <title>Mucilaginibacter sp. JC4.</title>
        <authorList>
            <person name="Le V."/>
            <person name="Ko S.-R."/>
            <person name="Ahn C.-Y."/>
            <person name="Oh H.-M."/>
        </authorList>
    </citation>
    <scope>NUCLEOTIDE SEQUENCE [LARGE SCALE GENOMIC DNA]</scope>
    <source>
        <strain evidence="5 6">JC4</strain>
    </source>
</reference>
<dbReference type="CDD" id="cd06170">
    <property type="entry name" value="LuxR_C_like"/>
    <property type="match status" value="1"/>
</dbReference>
<dbReference type="SMART" id="SM00421">
    <property type="entry name" value="HTH_LUXR"/>
    <property type="match status" value="1"/>
</dbReference>
<dbReference type="PROSITE" id="PS50043">
    <property type="entry name" value="HTH_LUXR_2"/>
    <property type="match status" value="1"/>
</dbReference>
<dbReference type="PANTHER" id="PTHR44688:SF16">
    <property type="entry name" value="DNA-BINDING TRANSCRIPTIONAL ACTIVATOR DEVR_DOSR"/>
    <property type="match status" value="1"/>
</dbReference>
<protein>
    <submittedName>
        <fullName evidence="5">Helix-turn-helix transcriptional regulator</fullName>
    </submittedName>
</protein>
<evidence type="ECO:0000259" key="4">
    <source>
        <dbReference type="PROSITE" id="PS50043"/>
    </source>
</evidence>